<evidence type="ECO:0000256" key="4">
    <source>
        <dbReference type="ARBA" id="ARBA00022581"/>
    </source>
</evidence>
<comment type="subcellular location">
    <subcellularLocation>
        <location evidence="16 17">Host cytoplasm</location>
    </subcellularLocation>
    <subcellularLocation>
        <location evidence="16 17">Host nucleus</location>
    </subcellularLocation>
</comment>
<reference evidence="18" key="1">
    <citation type="journal article" date="2018" name="Nat. Med.">
        <title>Expanded skin virome in DOCK8-deficient patients.</title>
        <authorList>
            <consortium name="NISC Comparative Sequencing Program"/>
            <person name="Tirosh O."/>
            <person name="Conlan S."/>
            <person name="Deming C."/>
            <person name="Lee-Lin S.Q."/>
            <person name="Huang X."/>
            <person name="Su H.C."/>
            <person name="Freeman A.F."/>
            <person name="Segre J.A."/>
            <person name="Kong H.H."/>
        </authorList>
    </citation>
    <scope>NUCLEOTIDE SEQUENCE</scope>
    <source>
        <strain evidence="18">HPV-mSK_236</strain>
    </source>
</reference>
<evidence type="ECO:0000256" key="11">
    <source>
        <dbReference type="ARBA" id="ARBA00023159"/>
    </source>
</evidence>
<dbReference type="GO" id="GO:0003677">
    <property type="term" value="F:DNA binding"/>
    <property type="evidence" value="ECO:0007669"/>
    <property type="project" value="UniProtKB-UniRule"/>
</dbReference>
<protein>
    <recommendedName>
        <fullName evidence="16 17">Protein E6</fullName>
    </recommendedName>
</protein>
<evidence type="ECO:0000256" key="12">
    <source>
        <dbReference type="ARBA" id="ARBA00023163"/>
    </source>
</evidence>
<keyword evidence="14 16" id="KW-0899">Viral immunoevasion</keyword>
<dbReference type="EMBL" id="MH777375">
    <property type="protein sequence ID" value="AYA94695.1"/>
    <property type="molecule type" value="Genomic_DNA"/>
</dbReference>
<keyword evidence="9 16" id="KW-0805">Transcription regulation</keyword>
<evidence type="ECO:0000256" key="2">
    <source>
        <dbReference type="ARBA" id="ARBA00022518"/>
    </source>
</evidence>
<dbReference type="SUPFAM" id="SSF161229">
    <property type="entry name" value="E6 C-terminal domain-like"/>
    <property type="match status" value="2"/>
</dbReference>
<dbReference type="GO" id="GO:0008270">
    <property type="term" value="F:zinc ion binding"/>
    <property type="evidence" value="ECO:0007669"/>
    <property type="project" value="UniProtKB-KW"/>
</dbReference>
<accession>A0A385PL78</accession>
<dbReference type="Pfam" id="PF00518">
    <property type="entry name" value="E6"/>
    <property type="match status" value="1"/>
</dbReference>
<keyword evidence="12 16" id="KW-0804">Transcription</keyword>
<evidence type="ECO:0000256" key="15">
    <source>
        <dbReference type="ARBA" id="ARBA00023323"/>
    </source>
</evidence>
<dbReference type="InterPro" id="IPR001334">
    <property type="entry name" value="E6"/>
</dbReference>
<keyword evidence="8 16" id="KW-0862">Zinc</keyword>
<sequence>MEPQYPNNIEDYCNQFNISFFNLGLKCIFCKHKLDCVQLASFHHKKLSLLWRDGECFACCTSCLRLSANYELERFYRCSFNANVVEDAFCTPLTELMIRCIHCYNLLDYIEKREHQMRDEPFHLVRQHLRGSCRNCVQK</sequence>
<evidence type="ECO:0000256" key="3">
    <source>
        <dbReference type="ARBA" id="ARBA00022562"/>
    </source>
</evidence>
<evidence type="ECO:0000313" key="18">
    <source>
        <dbReference type="EMBL" id="AYA94695.1"/>
    </source>
</evidence>
<organism evidence="18">
    <name type="scientific">Human papillomavirus</name>
    <dbReference type="NCBI Taxonomy" id="10566"/>
    <lineage>
        <taxon>Viruses</taxon>
        <taxon>Monodnaviria</taxon>
        <taxon>Shotokuvirae</taxon>
        <taxon>Cossaviricota</taxon>
        <taxon>Papovaviricetes</taxon>
        <taxon>Zurhausenvirales</taxon>
        <taxon>Papillomaviridae</taxon>
    </lineage>
</organism>
<keyword evidence="6 16" id="KW-0479">Metal-binding</keyword>
<dbReference type="GO" id="GO:0039648">
    <property type="term" value="P:symbiont-mediated perturbation of host ubiquitin-like protein modification"/>
    <property type="evidence" value="ECO:0007669"/>
    <property type="project" value="UniProtKB-UniRule"/>
</dbReference>
<dbReference type="Gene3D" id="3.30.240.40">
    <property type="entry name" value="E6 early regulatory protein"/>
    <property type="match status" value="2"/>
</dbReference>
<dbReference type="HAMAP" id="MF_04006">
    <property type="entry name" value="HPV_E6"/>
    <property type="match status" value="1"/>
</dbReference>
<dbReference type="GO" id="GO:0006355">
    <property type="term" value="P:regulation of DNA-templated transcription"/>
    <property type="evidence" value="ECO:0007669"/>
    <property type="project" value="UniProtKB-UniRule"/>
</dbReference>
<keyword evidence="3 16" id="KW-1048">Host nucleus</keyword>
<evidence type="ECO:0000256" key="10">
    <source>
        <dbReference type="ARBA" id="ARBA00023125"/>
    </source>
</evidence>
<evidence type="ECO:0000256" key="14">
    <source>
        <dbReference type="ARBA" id="ARBA00023280"/>
    </source>
</evidence>
<keyword evidence="11 16" id="KW-0010">Activator</keyword>
<name>A0A385PL78_9PAPI</name>
<feature type="zinc finger region" evidence="16">
    <location>
        <begin position="100"/>
        <end position="136"/>
    </location>
</feature>
<evidence type="ECO:0000256" key="7">
    <source>
        <dbReference type="ARBA" id="ARBA00022771"/>
    </source>
</evidence>
<comment type="caution">
    <text evidence="16">Lacks conserved residue(s) required for the propagation of feature annotation.</text>
</comment>
<dbReference type="GO" id="GO:0052150">
    <property type="term" value="P:symbiont-mediated perturbation of host apoptosis"/>
    <property type="evidence" value="ECO:0007669"/>
    <property type="project" value="UniProtKB-KW"/>
</dbReference>
<dbReference type="GO" id="GO:0042025">
    <property type="term" value="C:host cell nucleus"/>
    <property type="evidence" value="ECO:0007669"/>
    <property type="project" value="UniProtKB-SubCell"/>
</dbReference>
<dbReference type="GO" id="GO:0039502">
    <property type="term" value="P:symbiont-mediated suppression of host type I interferon-mediated signaling pathway"/>
    <property type="evidence" value="ECO:0007669"/>
    <property type="project" value="UniProtKB-UniRule"/>
</dbReference>
<dbReference type="GO" id="GO:0006351">
    <property type="term" value="P:DNA-templated transcription"/>
    <property type="evidence" value="ECO:0007669"/>
    <property type="project" value="UniProtKB-UniRule"/>
</dbReference>
<proteinExistence type="inferred from homology"/>
<comment type="similarity">
    <text evidence="1 16 17">Belongs to the papillomaviridae E6 protein family.</text>
</comment>
<keyword evidence="2 16" id="KW-0244">Early protein</keyword>
<evidence type="ECO:0000256" key="16">
    <source>
        <dbReference type="HAMAP-Rule" id="MF_04006"/>
    </source>
</evidence>
<keyword evidence="5 16" id="KW-1090">Inhibition of host innate immune response by virus</keyword>
<evidence type="ECO:0000256" key="17">
    <source>
        <dbReference type="RuleBase" id="RU363123"/>
    </source>
</evidence>
<evidence type="ECO:0000256" key="9">
    <source>
        <dbReference type="ARBA" id="ARBA00023015"/>
    </source>
</evidence>
<dbReference type="GO" id="GO:0052170">
    <property type="term" value="P:symbiont-mediated suppression of host innate immune response"/>
    <property type="evidence" value="ECO:0007669"/>
    <property type="project" value="UniProtKB-KW"/>
</dbReference>
<keyword evidence="7 16" id="KW-0863">Zinc-finger</keyword>
<evidence type="ECO:0000256" key="13">
    <source>
        <dbReference type="ARBA" id="ARBA00023200"/>
    </source>
</evidence>
<evidence type="ECO:0000256" key="1">
    <source>
        <dbReference type="ARBA" id="ARBA00006346"/>
    </source>
</evidence>
<gene>
    <name evidence="16" type="primary">E6</name>
</gene>
<dbReference type="GO" id="GO:0030430">
    <property type="term" value="C:host cell cytoplasm"/>
    <property type="evidence" value="ECO:0007669"/>
    <property type="project" value="UniProtKB-SubCell"/>
</dbReference>
<dbReference type="InterPro" id="IPR038575">
    <property type="entry name" value="E6_sf"/>
</dbReference>
<evidence type="ECO:0000256" key="6">
    <source>
        <dbReference type="ARBA" id="ARBA00022723"/>
    </source>
</evidence>
<feature type="zinc finger region" evidence="16">
    <location>
        <begin position="27"/>
        <end position="63"/>
    </location>
</feature>
<comment type="function">
    <text evidence="16">Plays a major role in the induction and maintenance of cellular transformation. E6 associates with host UBE3A/E6-AP ubiquitin-protein ligase and modulates its activity. Protects host keratinocytes from apoptosis by mediating the degradation of host BAK1. May also inhibit host immune response.</text>
</comment>
<comment type="subunit">
    <text evidence="16">Forms homodimers. Interacts with ubiquitin-protein ligase UBE3A/E6-AP; this interaction stimulates UBE3A ubiquitin activity. Interacts with host BAK1.</text>
</comment>
<keyword evidence="15 16" id="KW-1119">Modulation of host cell apoptosis by virus</keyword>
<keyword evidence="10 16" id="KW-0238">DNA-binding</keyword>
<keyword evidence="13 16" id="KW-1035">Host cytoplasm</keyword>
<evidence type="ECO:0000256" key="5">
    <source>
        <dbReference type="ARBA" id="ARBA00022632"/>
    </source>
</evidence>
<evidence type="ECO:0000256" key="8">
    <source>
        <dbReference type="ARBA" id="ARBA00022833"/>
    </source>
</evidence>
<keyword evidence="4 16" id="KW-0945">Host-virus interaction</keyword>